<dbReference type="InterPro" id="IPR025485">
    <property type="entry name" value="DUF4377"/>
</dbReference>
<dbReference type="PANTHER" id="PTHR35535">
    <property type="entry name" value="HEAT SHOCK PROTEIN HSLJ"/>
    <property type="match status" value="1"/>
</dbReference>
<name>A0A261V137_9BORD</name>
<dbReference type="AlphaFoldDB" id="A0A261V137"/>
<dbReference type="Pfam" id="PF14302">
    <property type="entry name" value="DUF4377"/>
    <property type="match status" value="1"/>
</dbReference>
<dbReference type="Gene3D" id="2.40.128.270">
    <property type="match status" value="1"/>
</dbReference>
<dbReference type="RefSeq" id="WP_094837055.1">
    <property type="nucleotide sequence ID" value="NZ_NEVQ01000001.1"/>
</dbReference>
<protein>
    <submittedName>
        <fullName evidence="4">Heat-shock protein</fullName>
    </submittedName>
</protein>
<dbReference type="PANTHER" id="PTHR35535:SF1">
    <property type="entry name" value="HEAT SHOCK PROTEIN HSLJ"/>
    <property type="match status" value="1"/>
</dbReference>
<feature type="domain" description="DUF4377" evidence="3">
    <location>
        <begin position="184"/>
        <end position="268"/>
    </location>
</feature>
<gene>
    <name evidence="4" type="ORF">CAL20_02140</name>
</gene>
<proteinExistence type="predicted"/>
<accession>A0A261V137</accession>
<feature type="chain" id="PRO_5012401884" evidence="1">
    <location>
        <begin position="24"/>
        <end position="272"/>
    </location>
</feature>
<dbReference type="InterPro" id="IPR005184">
    <property type="entry name" value="DUF306_Meta_HslJ"/>
</dbReference>
<comment type="caution">
    <text evidence="4">The sequence shown here is derived from an EMBL/GenBank/DDBJ whole genome shotgun (WGS) entry which is preliminary data.</text>
</comment>
<keyword evidence="1" id="KW-0732">Signal</keyword>
<dbReference type="InterPro" id="IPR053147">
    <property type="entry name" value="Hsp_HslJ-like"/>
</dbReference>
<dbReference type="Proteomes" id="UP000216885">
    <property type="component" value="Unassembled WGS sequence"/>
</dbReference>
<dbReference type="EMBL" id="NEVQ01000001">
    <property type="protein sequence ID" value="OZI67856.1"/>
    <property type="molecule type" value="Genomic_DNA"/>
</dbReference>
<organism evidence="4 5">
    <name type="scientific">Bordetella genomosp. 4</name>
    <dbReference type="NCBI Taxonomy" id="463044"/>
    <lineage>
        <taxon>Bacteria</taxon>
        <taxon>Pseudomonadati</taxon>
        <taxon>Pseudomonadota</taxon>
        <taxon>Betaproteobacteria</taxon>
        <taxon>Burkholderiales</taxon>
        <taxon>Alcaligenaceae</taxon>
        <taxon>Bordetella</taxon>
    </lineage>
</organism>
<evidence type="ECO:0000259" key="3">
    <source>
        <dbReference type="Pfam" id="PF14302"/>
    </source>
</evidence>
<evidence type="ECO:0000313" key="5">
    <source>
        <dbReference type="Proteomes" id="UP000216885"/>
    </source>
</evidence>
<evidence type="ECO:0000313" key="4">
    <source>
        <dbReference type="EMBL" id="OZI67856.1"/>
    </source>
</evidence>
<sequence>MPLNTLLSRLLLAATVSVLSACAMNTNTTSTTGAPTTDTNTTASTLSAYHWDLTAARDANGAAQTEWAPPKTRDGAPLRLSFKDQRLSVSGLCNRLGAGYSLDANKIKISGAAGTMMACNDSALMQYEHAFGQRLPQASTWQITQSPTGPLLTLGFADGAQWTLTGTPTDETRYGGTGEIQFLEIASQRMRCSHPVIPNMQCLRVREVQYDANGIQTGRGEWQAFYSEIEGYTHQPGVRNVLRVKRYERNPVPADASRYVYVLDMVVQSAQE</sequence>
<feature type="signal peptide" evidence="1">
    <location>
        <begin position="1"/>
        <end position="23"/>
    </location>
</feature>
<evidence type="ECO:0000259" key="2">
    <source>
        <dbReference type="Pfam" id="PF03724"/>
    </source>
</evidence>
<dbReference type="InterPro" id="IPR038670">
    <property type="entry name" value="HslJ-like_sf"/>
</dbReference>
<evidence type="ECO:0000256" key="1">
    <source>
        <dbReference type="SAM" id="SignalP"/>
    </source>
</evidence>
<keyword evidence="5" id="KW-1185">Reference proteome</keyword>
<reference evidence="4 5" key="1">
    <citation type="submission" date="2017-05" db="EMBL/GenBank/DDBJ databases">
        <title>Complete and WGS of Bordetella genogroups.</title>
        <authorList>
            <person name="Spilker T."/>
            <person name="LiPuma J."/>
        </authorList>
    </citation>
    <scope>NUCLEOTIDE SEQUENCE [LARGE SCALE GENOMIC DNA]</scope>
    <source>
        <strain evidence="4 5">AU9919</strain>
    </source>
</reference>
<feature type="domain" description="DUF306" evidence="2">
    <location>
        <begin position="50"/>
        <end position="160"/>
    </location>
</feature>
<dbReference type="Pfam" id="PF03724">
    <property type="entry name" value="META"/>
    <property type="match status" value="1"/>
</dbReference>